<dbReference type="GO" id="GO:0003723">
    <property type="term" value="F:RNA binding"/>
    <property type="evidence" value="ECO:0007669"/>
    <property type="project" value="InterPro"/>
</dbReference>
<dbReference type="NCBIfam" id="NF000595">
    <property type="entry name" value="PRK00015.1-3"/>
    <property type="match status" value="1"/>
</dbReference>
<dbReference type="GO" id="GO:0043137">
    <property type="term" value="P:DNA replication, removal of RNA primer"/>
    <property type="evidence" value="ECO:0007669"/>
    <property type="project" value="TreeGrafter"/>
</dbReference>
<evidence type="ECO:0000256" key="13">
    <source>
        <dbReference type="SAM" id="MobiDB-lite"/>
    </source>
</evidence>
<dbReference type="Gene3D" id="3.30.420.10">
    <property type="entry name" value="Ribonuclease H-like superfamily/Ribonuclease H"/>
    <property type="match status" value="1"/>
</dbReference>
<dbReference type="GO" id="GO:0032299">
    <property type="term" value="C:ribonuclease H2 complex"/>
    <property type="evidence" value="ECO:0007669"/>
    <property type="project" value="TreeGrafter"/>
</dbReference>
<evidence type="ECO:0000256" key="6">
    <source>
        <dbReference type="ARBA" id="ARBA00019179"/>
    </source>
</evidence>
<evidence type="ECO:0000256" key="10">
    <source>
        <dbReference type="ARBA" id="ARBA00022759"/>
    </source>
</evidence>
<keyword evidence="11" id="KW-0378">Hydrolase</keyword>
<keyword evidence="7" id="KW-0963">Cytoplasm</keyword>
<dbReference type="SUPFAM" id="SSF53098">
    <property type="entry name" value="Ribonuclease H-like"/>
    <property type="match status" value="1"/>
</dbReference>
<dbReference type="InterPro" id="IPR036397">
    <property type="entry name" value="RNaseH_sf"/>
</dbReference>
<evidence type="ECO:0000256" key="3">
    <source>
        <dbReference type="ARBA" id="ARBA00004496"/>
    </source>
</evidence>
<dbReference type="GO" id="GO:0046872">
    <property type="term" value="F:metal ion binding"/>
    <property type="evidence" value="ECO:0007669"/>
    <property type="project" value="UniProtKB-KW"/>
</dbReference>
<dbReference type="InterPro" id="IPR024567">
    <property type="entry name" value="RNase_HII/HIII_dom"/>
</dbReference>
<evidence type="ECO:0000256" key="4">
    <source>
        <dbReference type="ARBA" id="ARBA00007383"/>
    </source>
</evidence>
<feature type="compositionally biased region" description="Basic residues" evidence="13">
    <location>
        <begin position="67"/>
        <end position="79"/>
    </location>
</feature>
<evidence type="ECO:0000313" key="15">
    <source>
        <dbReference type="EMBL" id="CAB4905793.1"/>
    </source>
</evidence>
<keyword evidence="12" id="KW-0464">Manganese</keyword>
<dbReference type="GO" id="GO:0005737">
    <property type="term" value="C:cytoplasm"/>
    <property type="evidence" value="ECO:0007669"/>
    <property type="project" value="UniProtKB-SubCell"/>
</dbReference>
<comment type="catalytic activity">
    <reaction evidence="1">
        <text>Endonucleolytic cleavage to 5'-phosphomonoester.</text>
        <dbReference type="EC" id="3.1.26.4"/>
    </reaction>
</comment>
<comment type="subcellular location">
    <subcellularLocation>
        <location evidence="3">Cytoplasm</location>
    </subcellularLocation>
</comment>
<evidence type="ECO:0000256" key="5">
    <source>
        <dbReference type="ARBA" id="ARBA00012180"/>
    </source>
</evidence>
<feature type="region of interest" description="Disordered" evidence="13">
    <location>
        <begin position="1"/>
        <end position="79"/>
    </location>
</feature>
<dbReference type="CDD" id="cd07182">
    <property type="entry name" value="RNase_HII_bacteria_HII_like"/>
    <property type="match status" value="1"/>
</dbReference>
<dbReference type="PANTHER" id="PTHR10954">
    <property type="entry name" value="RIBONUCLEASE H2 SUBUNIT A"/>
    <property type="match status" value="1"/>
</dbReference>
<evidence type="ECO:0000256" key="11">
    <source>
        <dbReference type="ARBA" id="ARBA00022801"/>
    </source>
</evidence>
<keyword evidence="9" id="KW-0479">Metal-binding</keyword>
<dbReference type="GO" id="GO:0004523">
    <property type="term" value="F:RNA-DNA hybrid ribonuclease activity"/>
    <property type="evidence" value="ECO:0007669"/>
    <property type="project" value="UniProtKB-EC"/>
</dbReference>
<dbReference type="InterPro" id="IPR012337">
    <property type="entry name" value="RNaseH-like_sf"/>
</dbReference>
<dbReference type="PANTHER" id="PTHR10954:SF23">
    <property type="entry name" value="RIBONUCLEASE"/>
    <property type="match status" value="1"/>
</dbReference>
<dbReference type="InterPro" id="IPR001352">
    <property type="entry name" value="RNase_HII/HIII"/>
</dbReference>
<protein>
    <recommendedName>
        <fullName evidence="6">Ribonuclease HII</fullName>
        <ecNumber evidence="5">3.1.26.4</ecNumber>
    </recommendedName>
</protein>
<comment type="function">
    <text evidence="2">Endonuclease that specifically degrades the RNA of RNA-DNA hybrids.</text>
</comment>
<organism evidence="15">
    <name type="scientific">freshwater metagenome</name>
    <dbReference type="NCBI Taxonomy" id="449393"/>
    <lineage>
        <taxon>unclassified sequences</taxon>
        <taxon>metagenomes</taxon>
        <taxon>ecological metagenomes</taxon>
    </lineage>
</organism>
<feature type="domain" description="RNase H type-2" evidence="14">
    <location>
        <begin position="92"/>
        <end position="285"/>
    </location>
</feature>
<evidence type="ECO:0000256" key="2">
    <source>
        <dbReference type="ARBA" id="ARBA00004065"/>
    </source>
</evidence>
<name>A0A6J7GNL2_9ZZZZ</name>
<dbReference type="GO" id="GO:0006298">
    <property type="term" value="P:mismatch repair"/>
    <property type="evidence" value="ECO:0007669"/>
    <property type="project" value="TreeGrafter"/>
</dbReference>
<dbReference type="Pfam" id="PF01351">
    <property type="entry name" value="RNase_HII"/>
    <property type="match status" value="1"/>
</dbReference>
<sequence>MASEPHPVALVDHDDAAPGDGPAVDGDAVRRGAEPAPVGDGPSVDGAVDGGDAPTGTSTAVGTVRGRGARKKTGSASRGRRLFQHDRALGVRWVVGADEAGRGCLAGPLVAGAVLFDLERIGPQEVRALGALDDSKAHTAEERERLFAVVLRIAERVGSVSRCVEGLDGRGLHVTNLEALSTAARRVARPGALCLTDGFRVPDTGFDQRHVVGGDAKSAAIAAASIVAKVTRDRFMHRAAARLPAWGFDQHMGYGTTAHQDAIRRHGLSELHRRSFRAVAYEGWL</sequence>
<accession>A0A6J7GNL2</accession>
<evidence type="ECO:0000256" key="1">
    <source>
        <dbReference type="ARBA" id="ARBA00000077"/>
    </source>
</evidence>
<gene>
    <name evidence="15" type="ORF">UFOPK3564_00871</name>
</gene>
<reference evidence="15" key="1">
    <citation type="submission" date="2020-05" db="EMBL/GenBank/DDBJ databases">
        <authorList>
            <person name="Chiriac C."/>
            <person name="Salcher M."/>
            <person name="Ghai R."/>
            <person name="Kavagutti S V."/>
        </authorList>
    </citation>
    <scope>NUCLEOTIDE SEQUENCE</scope>
</reference>
<evidence type="ECO:0000256" key="9">
    <source>
        <dbReference type="ARBA" id="ARBA00022723"/>
    </source>
</evidence>
<keyword evidence="8" id="KW-0540">Nuclease</keyword>
<evidence type="ECO:0000256" key="8">
    <source>
        <dbReference type="ARBA" id="ARBA00022722"/>
    </source>
</evidence>
<evidence type="ECO:0000256" key="7">
    <source>
        <dbReference type="ARBA" id="ARBA00022490"/>
    </source>
</evidence>
<dbReference type="EMBL" id="CAFBMK010000035">
    <property type="protein sequence ID" value="CAB4905793.1"/>
    <property type="molecule type" value="Genomic_DNA"/>
</dbReference>
<proteinExistence type="inferred from homology"/>
<evidence type="ECO:0000259" key="14">
    <source>
        <dbReference type="PROSITE" id="PS51975"/>
    </source>
</evidence>
<evidence type="ECO:0000256" key="12">
    <source>
        <dbReference type="ARBA" id="ARBA00023211"/>
    </source>
</evidence>
<dbReference type="AlphaFoldDB" id="A0A6J7GNL2"/>
<dbReference type="EC" id="3.1.26.4" evidence="5"/>
<dbReference type="InterPro" id="IPR022898">
    <property type="entry name" value="RNase_HII"/>
</dbReference>
<keyword evidence="10" id="KW-0255">Endonuclease</keyword>
<dbReference type="PROSITE" id="PS51975">
    <property type="entry name" value="RNASE_H_2"/>
    <property type="match status" value="1"/>
</dbReference>
<comment type="similarity">
    <text evidence="4">Belongs to the RNase HII family.</text>
</comment>